<dbReference type="AlphaFoldDB" id="A0A1L9TGG0"/>
<gene>
    <name evidence="3" type="ORF">ASPSYDRAFT_948141</name>
</gene>
<name>A0A1L9TGG0_9EURO</name>
<dbReference type="Proteomes" id="UP000184356">
    <property type="component" value="Unassembled WGS sequence"/>
</dbReference>
<dbReference type="RefSeq" id="XP_040702281.1">
    <property type="nucleotide sequence ID" value="XM_040853030.1"/>
</dbReference>
<feature type="region of interest" description="Disordered" evidence="1">
    <location>
        <begin position="1"/>
        <end position="106"/>
    </location>
</feature>
<dbReference type="InterPro" id="IPR058348">
    <property type="entry name" value="DUF8035"/>
</dbReference>
<accession>A0A1L9TGG0</accession>
<dbReference type="GeneID" id="63769103"/>
<keyword evidence="4" id="KW-1185">Reference proteome</keyword>
<dbReference type="OrthoDB" id="5549748at2759"/>
<organism evidence="3 4">
    <name type="scientific">Aspergillus sydowii CBS 593.65</name>
    <dbReference type="NCBI Taxonomy" id="1036612"/>
    <lineage>
        <taxon>Eukaryota</taxon>
        <taxon>Fungi</taxon>
        <taxon>Dikarya</taxon>
        <taxon>Ascomycota</taxon>
        <taxon>Pezizomycotina</taxon>
        <taxon>Eurotiomycetes</taxon>
        <taxon>Eurotiomycetidae</taxon>
        <taxon>Eurotiales</taxon>
        <taxon>Aspergillaceae</taxon>
        <taxon>Aspergillus</taxon>
        <taxon>Aspergillus subgen. Nidulantes</taxon>
    </lineage>
</organism>
<feature type="compositionally biased region" description="Polar residues" evidence="1">
    <location>
        <begin position="1"/>
        <end position="10"/>
    </location>
</feature>
<feature type="compositionally biased region" description="Basic and acidic residues" evidence="1">
    <location>
        <begin position="310"/>
        <end position="320"/>
    </location>
</feature>
<evidence type="ECO:0000256" key="1">
    <source>
        <dbReference type="SAM" id="MobiDB-lite"/>
    </source>
</evidence>
<feature type="compositionally biased region" description="Basic and acidic residues" evidence="1">
    <location>
        <begin position="38"/>
        <end position="58"/>
    </location>
</feature>
<dbReference type="STRING" id="1036612.A0A1L9TGG0"/>
<protein>
    <recommendedName>
        <fullName evidence="2">DUF8035 domain-containing protein</fullName>
    </recommendedName>
</protein>
<evidence type="ECO:0000313" key="3">
    <source>
        <dbReference type="EMBL" id="OJJ58475.1"/>
    </source>
</evidence>
<feature type="region of interest" description="Disordered" evidence="1">
    <location>
        <begin position="231"/>
        <end position="357"/>
    </location>
</feature>
<dbReference type="EMBL" id="KV878586">
    <property type="protein sequence ID" value="OJJ58475.1"/>
    <property type="molecule type" value="Genomic_DNA"/>
</dbReference>
<proteinExistence type="predicted"/>
<dbReference type="VEuPathDB" id="FungiDB:ASPSYDRAFT_948141"/>
<feature type="compositionally biased region" description="Low complexity" evidence="1">
    <location>
        <begin position="280"/>
        <end position="297"/>
    </location>
</feature>
<evidence type="ECO:0000313" key="4">
    <source>
        <dbReference type="Proteomes" id="UP000184356"/>
    </source>
</evidence>
<evidence type="ECO:0000259" key="2">
    <source>
        <dbReference type="Pfam" id="PF26118"/>
    </source>
</evidence>
<feature type="domain" description="DUF8035" evidence="2">
    <location>
        <begin position="167"/>
        <end position="221"/>
    </location>
</feature>
<dbReference type="Pfam" id="PF26118">
    <property type="entry name" value="DUF8035"/>
    <property type="match status" value="1"/>
</dbReference>
<sequence length="387" mass="45331">MGRFSESLSSMLDGDSDYHPRESRGRHHSRGAAVLDRPLPRRFEDEVRWDSRLQDPDRYGPPARMPSRHYDDDHIAHRGALVRRERRHAESPPPRPRLLRRQSSLDTFDRVPSRKIDEYYRGYLPRAPPSPPPLRRAPLREGYEAIRIPEREPRYREKVEEAKPYPRKGKTRMPEKLVHPRAIREFGYPYEEEGDLVIIQLALSKDQIDAVIERSREIRRQAEAIPIRARSPVRAASRRRRSERVLMDTYSPSPRASETLIVEPSPDRYLSPSPRGYDYSTSTTRRTVSRSRSISIQPRRRRHSSPPRMLLERRSERSDNPSHNALVIRPRDSDSDLDDYAIDHYRPPFDPSTALYGDGDQEEVLEVQRDRRGPSSRTVRRMLATMT</sequence>
<reference evidence="4" key="1">
    <citation type="journal article" date="2017" name="Genome Biol.">
        <title>Comparative genomics reveals high biological diversity and specific adaptations in the industrially and medically important fungal genus Aspergillus.</title>
        <authorList>
            <person name="de Vries R.P."/>
            <person name="Riley R."/>
            <person name="Wiebenga A."/>
            <person name="Aguilar-Osorio G."/>
            <person name="Amillis S."/>
            <person name="Uchima C.A."/>
            <person name="Anderluh G."/>
            <person name="Asadollahi M."/>
            <person name="Askin M."/>
            <person name="Barry K."/>
            <person name="Battaglia E."/>
            <person name="Bayram O."/>
            <person name="Benocci T."/>
            <person name="Braus-Stromeyer S.A."/>
            <person name="Caldana C."/>
            <person name="Canovas D."/>
            <person name="Cerqueira G.C."/>
            <person name="Chen F."/>
            <person name="Chen W."/>
            <person name="Choi C."/>
            <person name="Clum A."/>
            <person name="Dos Santos R.A."/>
            <person name="Damasio A.R."/>
            <person name="Diallinas G."/>
            <person name="Emri T."/>
            <person name="Fekete E."/>
            <person name="Flipphi M."/>
            <person name="Freyberg S."/>
            <person name="Gallo A."/>
            <person name="Gournas C."/>
            <person name="Habgood R."/>
            <person name="Hainaut M."/>
            <person name="Harispe M.L."/>
            <person name="Henrissat B."/>
            <person name="Hilden K.S."/>
            <person name="Hope R."/>
            <person name="Hossain A."/>
            <person name="Karabika E."/>
            <person name="Karaffa L."/>
            <person name="Karanyi Z."/>
            <person name="Krasevec N."/>
            <person name="Kuo A."/>
            <person name="Kusch H."/>
            <person name="LaButti K."/>
            <person name="Lagendijk E.L."/>
            <person name="Lapidus A."/>
            <person name="Levasseur A."/>
            <person name="Lindquist E."/>
            <person name="Lipzen A."/>
            <person name="Logrieco A.F."/>
            <person name="MacCabe A."/>
            <person name="Maekelae M.R."/>
            <person name="Malavazi I."/>
            <person name="Melin P."/>
            <person name="Meyer V."/>
            <person name="Mielnichuk N."/>
            <person name="Miskei M."/>
            <person name="Molnar A.P."/>
            <person name="Mule G."/>
            <person name="Ngan C.Y."/>
            <person name="Orejas M."/>
            <person name="Orosz E."/>
            <person name="Ouedraogo J.P."/>
            <person name="Overkamp K.M."/>
            <person name="Park H.-S."/>
            <person name="Perrone G."/>
            <person name="Piumi F."/>
            <person name="Punt P.J."/>
            <person name="Ram A.F."/>
            <person name="Ramon A."/>
            <person name="Rauscher S."/>
            <person name="Record E."/>
            <person name="Riano-Pachon D.M."/>
            <person name="Robert V."/>
            <person name="Roehrig J."/>
            <person name="Ruller R."/>
            <person name="Salamov A."/>
            <person name="Salih N.S."/>
            <person name="Samson R.A."/>
            <person name="Sandor E."/>
            <person name="Sanguinetti M."/>
            <person name="Schuetze T."/>
            <person name="Sepcic K."/>
            <person name="Shelest E."/>
            <person name="Sherlock G."/>
            <person name="Sophianopoulou V."/>
            <person name="Squina F.M."/>
            <person name="Sun H."/>
            <person name="Susca A."/>
            <person name="Todd R.B."/>
            <person name="Tsang A."/>
            <person name="Unkles S.E."/>
            <person name="van de Wiele N."/>
            <person name="van Rossen-Uffink D."/>
            <person name="Oliveira J.V."/>
            <person name="Vesth T.C."/>
            <person name="Visser J."/>
            <person name="Yu J.-H."/>
            <person name="Zhou M."/>
            <person name="Andersen M.R."/>
            <person name="Archer D.B."/>
            <person name="Baker S.E."/>
            <person name="Benoit I."/>
            <person name="Brakhage A.A."/>
            <person name="Braus G.H."/>
            <person name="Fischer R."/>
            <person name="Frisvad J.C."/>
            <person name="Goldman G.H."/>
            <person name="Houbraken J."/>
            <person name="Oakley B."/>
            <person name="Pocsi I."/>
            <person name="Scazzocchio C."/>
            <person name="Seiboth B."/>
            <person name="vanKuyk P.A."/>
            <person name="Wortman J."/>
            <person name="Dyer P.S."/>
            <person name="Grigoriev I.V."/>
        </authorList>
    </citation>
    <scope>NUCLEOTIDE SEQUENCE [LARGE SCALE GENOMIC DNA]</scope>
    <source>
        <strain evidence="4">CBS 593.65</strain>
    </source>
</reference>